<dbReference type="InterPro" id="IPR011033">
    <property type="entry name" value="PRC_barrel-like_sf"/>
</dbReference>
<keyword evidence="1 5" id="KW-0963">Cytoplasm</keyword>
<dbReference type="AlphaFoldDB" id="A0A0L9Y881"/>
<dbReference type="InterPro" id="IPR056792">
    <property type="entry name" value="PRC_RimM"/>
</dbReference>
<dbReference type="SUPFAM" id="SSF50447">
    <property type="entry name" value="Translation proteins"/>
    <property type="match status" value="1"/>
</dbReference>
<name>A0A0L9Y881_CLOBO</name>
<evidence type="ECO:0000259" key="6">
    <source>
        <dbReference type="Pfam" id="PF01782"/>
    </source>
</evidence>
<dbReference type="NCBIfam" id="TIGR02273">
    <property type="entry name" value="16S_RimM"/>
    <property type="match status" value="1"/>
</dbReference>
<dbReference type="InterPro" id="IPR011961">
    <property type="entry name" value="RimM"/>
</dbReference>
<comment type="similarity">
    <text evidence="5">Belongs to the RimM family.</text>
</comment>
<keyword evidence="2 5" id="KW-0690">Ribosome biogenesis</keyword>
<dbReference type="GO" id="GO:0005840">
    <property type="term" value="C:ribosome"/>
    <property type="evidence" value="ECO:0007669"/>
    <property type="project" value="InterPro"/>
</dbReference>
<organism evidence="8 11">
    <name type="scientific">Clostridium botulinum</name>
    <dbReference type="NCBI Taxonomy" id="1491"/>
    <lineage>
        <taxon>Bacteria</taxon>
        <taxon>Bacillati</taxon>
        <taxon>Bacillota</taxon>
        <taxon>Clostridia</taxon>
        <taxon>Eubacteriales</taxon>
        <taxon>Clostridiaceae</taxon>
        <taxon>Clostridium</taxon>
    </lineage>
</organism>
<keyword evidence="3 5" id="KW-0698">rRNA processing</keyword>
<dbReference type="InterPro" id="IPR002676">
    <property type="entry name" value="RimM_N"/>
</dbReference>
<keyword evidence="4 5" id="KW-0143">Chaperone</keyword>
<evidence type="ECO:0000313" key="9">
    <source>
        <dbReference type="EMBL" id="NFN34144.1"/>
    </source>
</evidence>
<evidence type="ECO:0000256" key="3">
    <source>
        <dbReference type="ARBA" id="ARBA00022552"/>
    </source>
</evidence>
<dbReference type="GO" id="GO:0006364">
    <property type="term" value="P:rRNA processing"/>
    <property type="evidence" value="ECO:0007669"/>
    <property type="project" value="UniProtKB-UniRule"/>
</dbReference>
<dbReference type="EMBL" id="SWOV01000001">
    <property type="protein sequence ID" value="NFF86335.1"/>
    <property type="molecule type" value="Genomic_DNA"/>
</dbReference>
<evidence type="ECO:0000313" key="11">
    <source>
        <dbReference type="Proteomes" id="UP000476820"/>
    </source>
</evidence>
<dbReference type="HAMAP" id="MF_00014">
    <property type="entry name" value="Ribosome_mat_RimM"/>
    <property type="match status" value="1"/>
</dbReference>
<evidence type="ECO:0000256" key="5">
    <source>
        <dbReference type="HAMAP-Rule" id="MF_00014"/>
    </source>
</evidence>
<evidence type="ECO:0000259" key="7">
    <source>
        <dbReference type="Pfam" id="PF24986"/>
    </source>
</evidence>
<dbReference type="Pfam" id="PF24986">
    <property type="entry name" value="PRC_RimM"/>
    <property type="match status" value="1"/>
</dbReference>
<dbReference type="InterPro" id="IPR036976">
    <property type="entry name" value="RimM_N_sf"/>
</dbReference>
<feature type="domain" description="RimM N-terminal" evidence="6">
    <location>
        <begin position="7"/>
        <end position="83"/>
    </location>
</feature>
<dbReference type="OrthoDB" id="9810331at2"/>
<comment type="subcellular location">
    <subcellularLocation>
        <location evidence="5">Cytoplasm</location>
    </subcellularLocation>
</comment>
<dbReference type="Pfam" id="PF01782">
    <property type="entry name" value="RimM"/>
    <property type="match status" value="1"/>
</dbReference>
<dbReference type="Gene3D" id="2.40.30.60">
    <property type="entry name" value="RimM"/>
    <property type="match status" value="1"/>
</dbReference>
<dbReference type="Proteomes" id="UP000476820">
    <property type="component" value="Unassembled WGS sequence"/>
</dbReference>
<dbReference type="GO" id="GO:0043022">
    <property type="term" value="F:ribosome binding"/>
    <property type="evidence" value="ECO:0007669"/>
    <property type="project" value="InterPro"/>
</dbReference>
<comment type="domain">
    <text evidence="5">The PRC barrel domain binds ribosomal protein uS19.</text>
</comment>
<dbReference type="GO" id="GO:0042274">
    <property type="term" value="P:ribosomal small subunit biogenesis"/>
    <property type="evidence" value="ECO:0007669"/>
    <property type="project" value="UniProtKB-UniRule"/>
</dbReference>
<dbReference type="InterPro" id="IPR009000">
    <property type="entry name" value="Transl_B-barrel_sf"/>
</dbReference>
<proteinExistence type="inferred from homology"/>
<evidence type="ECO:0000256" key="4">
    <source>
        <dbReference type="ARBA" id="ARBA00023186"/>
    </source>
</evidence>
<evidence type="ECO:0000313" key="8">
    <source>
        <dbReference type="EMBL" id="NFF86335.1"/>
    </source>
</evidence>
<evidence type="ECO:0000256" key="1">
    <source>
        <dbReference type="ARBA" id="ARBA00022490"/>
    </source>
</evidence>
<feature type="domain" description="Ribosome maturation factor RimM PRC barrel" evidence="7">
    <location>
        <begin position="96"/>
        <end position="157"/>
    </location>
</feature>
<gene>
    <name evidence="5" type="primary">rimM</name>
    <name evidence="8" type="ORF">FC774_00220</name>
    <name evidence="9" type="ORF">FDB51_03170</name>
</gene>
<dbReference type="SMR" id="A0A0L9Y881"/>
<dbReference type="Proteomes" id="UP000473681">
    <property type="component" value="Unassembled WGS sequence"/>
</dbReference>
<protein>
    <recommendedName>
        <fullName evidence="5">Ribosome maturation factor RimM</fullName>
    </recommendedName>
</protein>
<reference evidence="10 11" key="1">
    <citation type="submission" date="2019-04" db="EMBL/GenBank/DDBJ databases">
        <title>Genome sequencing of Clostridium botulinum Groups I-IV and Clostridium butyricum.</title>
        <authorList>
            <person name="Brunt J."/>
            <person name="Van Vliet A.H.M."/>
            <person name="Stringer S.C."/>
            <person name="Carter A.T."/>
            <person name="Peck M.W."/>
        </authorList>
    </citation>
    <scope>NUCLEOTIDE SEQUENCE [LARGE SCALE GENOMIC DNA]</scope>
    <source>
        <strain evidence="8 11">1605</strain>
        <strain evidence="9 10">CB-K-33E</strain>
    </source>
</reference>
<comment type="caution">
    <text evidence="8">The sequence shown here is derived from an EMBL/GenBank/DDBJ whole genome shotgun (WGS) entry which is preliminary data.</text>
</comment>
<evidence type="ECO:0000256" key="2">
    <source>
        <dbReference type="ARBA" id="ARBA00022517"/>
    </source>
</evidence>
<dbReference type="GO" id="GO:0005737">
    <property type="term" value="C:cytoplasm"/>
    <property type="evidence" value="ECO:0007669"/>
    <property type="project" value="UniProtKB-SubCell"/>
</dbReference>
<dbReference type="SUPFAM" id="SSF50346">
    <property type="entry name" value="PRC-barrel domain"/>
    <property type="match status" value="1"/>
</dbReference>
<dbReference type="PANTHER" id="PTHR33692">
    <property type="entry name" value="RIBOSOME MATURATION FACTOR RIMM"/>
    <property type="match status" value="1"/>
</dbReference>
<sequence length="165" mass="19193">MEEIFKIGQIVNTHGIKGEVKVYPLTEDVNKFKKLKTVLIDGEHRNIQSVKFQKDRVILKIEGIDTMNDAETYKQKYIEIFRSNAPELEADTHYIVDLIGCMVYDADNMELGKIFDVISTPSNDVYWIKQPKELLIPVLKDIVLDIDIENKKIVVKPVRQWQDED</sequence>
<evidence type="ECO:0000313" key="10">
    <source>
        <dbReference type="Proteomes" id="UP000473681"/>
    </source>
</evidence>
<comment type="subunit">
    <text evidence="5">Binds ribosomal protein uS19.</text>
</comment>
<accession>A0A0L9Y881</accession>
<comment type="function">
    <text evidence="5">An accessory protein needed during the final step in the assembly of 30S ribosomal subunit, possibly for assembly of the head region. Essential for efficient processing of 16S rRNA. May be needed both before and after RbfA during the maturation of 16S rRNA. It has affinity for free ribosomal 30S subunits but not for 70S ribosomes.</text>
</comment>
<dbReference type="EMBL" id="SWVK01000003">
    <property type="protein sequence ID" value="NFN34144.1"/>
    <property type="molecule type" value="Genomic_DNA"/>
</dbReference>
<dbReference type="RefSeq" id="WP_012450174.1">
    <property type="nucleotide sequence ID" value="NZ_CP010520.1"/>
</dbReference>
<dbReference type="Gene3D" id="2.30.30.240">
    <property type="entry name" value="PRC-barrel domain"/>
    <property type="match status" value="1"/>
</dbReference>
<dbReference type="PANTHER" id="PTHR33692:SF1">
    <property type="entry name" value="RIBOSOME MATURATION FACTOR RIMM"/>
    <property type="match status" value="1"/>
</dbReference>